<dbReference type="InterPro" id="IPR043138">
    <property type="entry name" value="GGT_lsub"/>
</dbReference>
<feature type="binding site" evidence="2">
    <location>
        <position position="424"/>
    </location>
    <ligand>
        <name>L-glutamate</name>
        <dbReference type="ChEBI" id="CHEBI:29985"/>
    </ligand>
</feature>
<sequence>MAPITQFLTRLLSFGDASFGFRTNYQTPLDPNSAQKPTHGAIACENDICADIGARIYRQGGNAIDATIATTLCVGVIGSYHSGIGGGGFALVRSRDGHYEAIDFRESAPAASTENMYQRGDRRSVIGGLAAGVPGELRGLAYLHKNYASLPWKELVLPAAKLATNGWKANADLVRYMTAMGNFTSNAFLTEDPNWAMDMAPYGHLLREGELITRKRYGKTLATIAEEGVKSFYEGDLAKSMIDAVQKKSGIMTLDDLKNYQIKLRNVSQITYRGHKMSSPSSPSSGTVALSVIKTLETYKDLGWPETYNVSFHRLIESIKWAYAARTRIGDPDYVEDSDFEEHQMLNMTNLEIIRSKISDNQTYPPEFYNPDYIEALRSHGTSQISASDASGLAISLTSTVNTLFGSQVLTPDTGIIMNNEMDDFSIPGQNNTFGYKPSKANLIRPHKRPLSSITVIIVEKPDGSVYFVTGAAGGSRIPTATIQSILNVVDRNMTTSCSIKQPRLHTQVEPAVVALESGFDAGLEEYLKGLGHNVTVIARAPTSVHAIRSLPDGGFEAVGETRQMDSAGRVV</sequence>
<dbReference type="SUPFAM" id="SSF56235">
    <property type="entry name" value="N-terminal nucleophile aminohydrolases (Ntn hydrolases)"/>
    <property type="match status" value="1"/>
</dbReference>
<feature type="binding site" evidence="2">
    <location>
        <position position="105"/>
    </location>
    <ligand>
        <name>L-glutamate</name>
        <dbReference type="ChEBI" id="CHEBI:29985"/>
    </ligand>
</feature>
<evidence type="ECO:0000256" key="3">
    <source>
        <dbReference type="RuleBase" id="RU368068"/>
    </source>
</evidence>
<dbReference type="AlphaFoldDB" id="A0A6A6U2J7"/>
<dbReference type="NCBIfam" id="TIGR00066">
    <property type="entry name" value="g_glut_trans"/>
    <property type="match status" value="1"/>
</dbReference>
<evidence type="ECO:0000256" key="1">
    <source>
        <dbReference type="PIRSR" id="PIRSR600101-1"/>
    </source>
</evidence>
<dbReference type="Proteomes" id="UP000799302">
    <property type="component" value="Unassembled WGS sequence"/>
</dbReference>
<dbReference type="EMBL" id="MU004239">
    <property type="protein sequence ID" value="KAF2665876.1"/>
    <property type="molecule type" value="Genomic_DNA"/>
</dbReference>
<name>A0A6A6U2J7_9PEZI</name>
<comment type="catalytic activity">
    <reaction evidence="3">
        <text>an S-substituted glutathione + H2O = an S-substituted L-cysteinylglycine + L-glutamate</text>
        <dbReference type="Rhea" id="RHEA:59468"/>
        <dbReference type="ChEBI" id="CHEBI:15377"/>
        <dbReference type="ChEBI" id="CHEBI:29985"/>
        <dbReference type="ChEBI" id="CHEBI:90779"/>
        <dbReference type="ChEBI" id="CHEBI:143103"/>
        <dbReference type="EC" id="3.4.19.13"/>
    </reaction>
</comment>
<dbReference type="EC" id="3.4.19.13" evidence="3"/>
<feature type="active site" description="Nucleophile" evidence="1">
    <location>
        <position position="382"/>
    </location>
</feature>
<dbReference type="Pfam" id="PF01019">
    <property type="entry name" value="G_glu_transpept"/>
    <property type="match status" value="1"/>
</dbReference>
<dbReference type="UniPathway" id="UPA00204"/>
<reference evidence="4" key="1">
    <citation type="journal article" date="2020" name="Stud. Mycol.">
        <title>101 Dothideomycetes genomes: a test case for predicting lifestyles and emergence of pathogens.</title>
        <authorList>
            <person name="Haridas S."/>
            <person name="Albert R."/>
            <person name="Binder M."/>
            <person name="Bloem J."/>
            <person name="Labutti K."/>
            <person name="Salamov A."/>
            <person name="Andreopoulos B."/>
            <person name="Baker S."/>
            <person name="Barry K."/>
            <person name="Bills G."/>
            <person name="Bluhm B."/>
            <person name="Cannon C."/>
            <person name="Castanera R."/>
            <person name="Culley D."/>
            <person name="Daum C."/>
            <person name="Ezra D."/>
            <person name="Gonzalez J."/>
            <person name="Henrissat B."/>
            <person name="Kuo A."/>
            <person name="Liang C."/>
            <person name="Lipzen A."/>
            <person name="Lutzoni F."/>
            <person name="Magnuson J."/>
            <person name="Mondo S."/>
            <person name="Nolan M."/>
            <person name="Ohm R."/>
            <person name="Pangilinan J."/>
            <person name="Park H.-J."/>
            <person name="Ramirez L."/>
            <person name="Alfaro M."/>
            <person name="Sun H."/>
            <person name="Tritt A."/>
            <person name="Yoshinaga Y."/>
            <person name="Zwiers L.-H."/>
            <person name="Turgeon B."/>
            <person name="Goodwin S."/>
            <person name="Spatafora J."/>
            <person name="Crous P."/>
            <person name="Grigoriev I."/>
        </authorList>
    </citation>
    <scope>NUCLEOTIDE SEQUENCE</scope>
    <source>
        <strain evidence="4">CBS 115976</strain>
    </source>
</reference>
<dbReference type="InterPro" id="IPR029055">
    <property type="entry name" value="Ntn_hydrolases_N"/>
</dbReference>
<keyword evidence="5" id="KW-1185">Reference proteome</keyword>
<proteinExistence type="predicted"/>
<keyword evidence="3" id="KW-0012">Acyltransferase</keyword>
<keyword evidence="3" id="KW-0378">Hydrolase</keyword>
<gene>
    <name evidence="4" type="ORF">BT63DRAFT_416316</name>
</gene>
<evidence type="ECO:0000313" key="5">
    <source>
        <dbReference type="Proteomes" id="UP000799302"/>
    </source>
</evidence>
<dbReference type="GO" id="GO:0006751">
    <property type="term" value="P:glutathione catabolic process"/>
    <property type="evidence" value="ECO:0007669"/>
    <property type="project" value="UniProtKB-UniRule"/>
</dbReference>
<comment type="catalytic activity">
    <reaction evidence="3">
        <text>an N-terminal (5-L-glutamyl)-[peptide] + an alpha-amino acid = 5-L-glutamyl amino acid + an N-terminal L-alpha-aminoacyl-[peptide]</text>
        <dbReference type="Rhea" id="RHEA:23904"/>
        <dbReference type="Rhea" id="RHEA-COMP:9780"/>
        <dbReference type="Rhea" id="RHEA-COMP:9795"/>
        <dbReference type="ChEBI" id="CHEBI:77644"/>
        <dbReference type="ChEBI" id="CHEBI:78597"/>
        <dbReference type="ChEBI" id="CHEBI:78599"/>
        <dbReference type="ChEBI" id="CHEBI:78608"/>
        <dbReference type="EC" id="2.3.2.2"/>
    </reaction>
</comment>
<dbReference type="GO" id="GO:0036374">
    <property type="term" value="F:glutathione hydrolase activity"/>
    <property type="evidence" value="ECO:0007669"/>
    <property type="project" value="UniProtKB-UniRule"/>
</dbReference>
<dbReference type="OrthoDB" id="1081007at2759"/>
<dbReference type="InterPro" id="IPR000101">
    <property type="entry name" value="GGT_peptidase"/>
</dbReference>
<accession>A0A6A6U2J7</accession>
<dbReference type="Gene3D" id="3.60.20.40">
    <property type="match status" value="1"/>
</dbReference>
<dbReference type="InterPro" id="IPR043137">
    <property type="entry name" value="GGT_ssub_C"/>
</dbReference>
<feature type="binding site" evidence="2">
    <location>
        <begin position="400"/>
        <end position="402"/>
    </location>
    <ligand>
        <name>L-glutamate</name>
        <dbReference type="ChEBI" id="CHEBI:29985"/>
    </ligand>
</feature>
<keyword evidence="3 4" id="KW-0808">Transferase</keyword>
<dbReference type="PANTHER" id="PTHR11686:SF62">
    <property type="entry name" value="GLUTATHIONE HYDROLASE"/>
    <property type="match status" value="1"/>
</dbReference>
<evidence type="ECO:0000313" key="4">
    <source>
        <dbReference type="EMBL" id="KAF2665876.1"/>
    </source>
</evidence>
<protein>
    <recommendedName>
        <fullName evidence="3">Glutathione hydrolase</fullName>
        <ecNumber evidence="3">2.3.2.2</ecNumber>
        <ecNumber evidence="3">3.4.19.13</ecNumber>
    </recommendedName>
    <alternativeName>
        <fullName evidence="3">Gamma-glutamyltransferase</fullName>
    </alternativeName>
    <alternativeName>
        <fullName evidence="3">Gamma-glutamyltranspeptidase</fullName>
    </alternativeName>
</protein>
<comment type="pathway">
    <text evidence="3">Sulfur metabolism; glutathione metabolism.</text>
</comment>
<dbReference type="GO" id="GO:0005886">
    <property type="term" value="C:plasma membrane"/>
    <property type="evidence" value="ECO:0007669"/>
    <property type="project" value="TreeGrafter"/>
</dbReference>
<dbReference type="Gene3D" id="1.10.246.130">
    <property type="match status" value="1"/>
</dbReference>
<dbReference type="EC" id="2.3.2.2" evidence="3"/>
<organism evidence="4 5">
    <name type="scientific">Microthyrium microscopicum</name>
    <dbReference type="NCBI Taxonomy" id="703497"/>
    <lineage>
        <taxon>Eukaryota</taxon>
        <taxon>Fungi</taxon>
        <taxon>Dikarya</taxon>
        <taxon>Ascomycota</taxon>
        <taxon>Pezizomycotina</taxon>
        <taxon>Dothideomycetes</taxon>
        <taxon>Dothideomycetes incertae sedis</taxon>
        <taxon>Microthyriales</taxon>
        <taxon>Microthyriaceae</taxon>
        <taxon>Microthyrium</taxon>
    </lineage>
</organism>
<dbReference type="PRINTS" id="PR01210">
    <property type="entry name" value="GGTRANSPTASE"/>
</dbReference>
<dbReference type="GO" id="GO:0103068">
    <property type="term" value="F:leukotriene C4 gamma-glutamyl transferase activity"/>
    <property type="evidence" value="ECO:0007669"/>
    <property type="project" value="UniProtKB-EC"/>
</dbReference>
<evidence type="ECO:0000256" key="2">
    <source>
        <dbReference type="PIRSR" id="PIRSR600101-2"/>
    </source>
</evidence>
<comment type="function">
    <text evidence="3">Cleaves the gamma-glutamyl peptide bond of glutathione and glutathione conjugates.</text>
</comment>
<feature type="binding site" evidence="2">
    <location>
        <begin position="452"/>
        <end position="453"/>
    </location>
    <ligand>
        <name>L-glutamate</name>
        <dbReference type="ChEBI" id="CHEBI:29985"/>
    </ligand>
</feature>
<dbReference type="PANTHER" id="PTHR11686">
    <property type="entry name" value="GAMMA GLUTAMYL TRANSPEPTIDASE"/>
    <property type="match status" value="1"/>
</dbReference>
<feature type="binding site" evidence="2">
    <location>
        <position position="475"/>
    </location>
    <ligand>
        <name>L-glutamate</name>
        <dbReference type="ChEBI" id="CHEBI:29985"/>
    </ligand>
</feature>
<comment type="catalytic activity">
    <reaction evidence="3">
        <text>glutathione + H2O = L-cysteinylglycine + L-glutamate</text>
        <dbReference type="Rhea" id="RHEA:28807"/>
        <dbReference type="ChEBI" id="CHEBI:15377"/>
        <dbReference type="ChEBI" id="CHEBI:29985"/>
        <dbReference type="ChEBI" id="CHEBI:57925"/>
        <dbReference type="ChEBI" id="CHEBI:61694"/>
        <dbReference type="EC" id="3.4.19.13"/>
    </reaction>
</comment>